<evidence type="ECO:0000313" key="1">
    <source>
        <dbReference type="EMBL" id="KAA1114225.1"/>
    </source>
</evidence>
<keyword evidence="2" id="KW-1185">Reference proteome</keyword>
<dbReference type="EMBL" id="VSWC01000014">
    <property type="protein sequence ID" value="KAA1114225.1"/>
    <property type="molecule type" value="Genomic_DNA"/>
</dbReference>
<dbReference type="OrthoDB" id="2512257at2759"/>
<name>A0A5B0QML0_PUCGR</name>
<comment type="caution">
    <text evidence="1">The sequence shown here is derived from an EMBL/GenBank/DDBJ whole genome shotgun (WGS) entry which is preliminary data.</text>
</comment>
<organism evidence="1 2">
    <name type="scientific">Puccinia graminis f. sp. tritici</name>
    <dbReference type="NCBI Taxonomy" id="56615"/>
    <lineage>
        <taxon>Eukaryota</taxon>
        <taxon>Fungi</taxon>
        <taxon>Dikarya</taxon>
        <taxon>Basidiomycota</taxon>
        <taxon>Pucciniomycotina</taxon>
        <taxon>Pucciniomycetes</taxon>
        <taxon>Pucciniales</taxon>
        <taxon>Pucciniaceae</taxon>
        <taxon>Puccinia</taxon>
    </lineage>
</organism>
<reference evidence="1 2" key="1">
    <citation type="submission" date="2019-05" db="EMBL/GenBank/DDBJ databases">
        <title>Emergence of the Ug99 lineage of the wheat stem rust pathogen through somatic hybridization.</title>
        <authorList>
            <person name="Li F."/>
            <person name="Upadhyaya N.M."/>
            <person name="Sperschneider J."/>
            <person name="Matny O."/>
            <person name="Nguyen-Phuc H."/>
            <person name="Mago R."/>
            <person name="Raley C."/>
            <person name="Miller M.E."/>
            <person name="Silverstein K.A.T."/>
            <person name="Henningsen E."/>
            <person name="Hirsch C.D."/>
            <person name="Visser B."/>
            <person name="Pretorius Z.A."/>
            <person name="Steffenson B.J."/>
            <person name="Schwessinger B."/>
            <person name="Dodds P.N."/>
            <person name="Figueroa M."/>
        </authorList>
    </citation>
    <scope>NUCLEOTIDE SEQUENCE [LARGE SCALE GENOMIC DNA]</scope>
    <source>
        <strain evidence="1">21-0</strain>
    </source>
</reference>
<protein>
    <submittedName>
        <fullName evidence="1">Uncharacterized protein</fullName>
    </submittedName>
</protein>
<proteinExistence type="predicted"/>
<dbReference type="Proteomes" id="UP000324748">
    <property type="component" value="Unassembled WGS sequence"/>
</dbReference>
<dbReference type="AlphaFoldDB" id="A0A5B0QML0"/>
<sequence length="319" mass="35014">MATSIPKIKLESNPTEFTPIPVVKTVVHIRLSIAINDMLVVDRHPSEPSSPDRGYEVVNPNVPAFEIALHEEDMCFQLFKEKVFDRIMTAATEVSMFGLRGILDNAENRSLLEWVYSITEDCDRHSAHTWSMAEAGIHFSSFVAAVGRFSHRANVALSLKLGEEAIIEGARDPPPDEAVVPPVAPDLADTELAYLVNVETPNLANAELPDLGNVELPNPAQINAVYPNFPLVAPPPVEEAREERDPSPAADFTMNEFLSLCHIDSQNVQIQGLLEQHLISHWRAFVGLSSDRLEQLGFPFGPSALIAAGTLRAINQTIG</sequence>
<gene>
    <name evidence="1" type="ORF">PGT21_000881</name>
</gene>
<evidence type="ECO:0000313" key="2">
    <source>
        <dbReference type="Proteomes" id="UP000324748"/>
    </source>
</evidence>
<accession>A0A5B0QML0</accession>